<protein>
    <submittedName>
        <fullName evidence="10">EpsH</fullName>
    </submittedName>
</protein>
<evidence type="ECO:0000256" key="4">
    <source>
        <dbReference type="ARBA" id="ARBA00022692"/>
    </source>
</evidence>
<organism evidence="10 11">
    <name type="scientific">Candidatus Methylocalor cossyra</name>
    <dbReference type="NCBI Taxonomy" id="3108543"/>
    <lineage>
        <taxon>Bacteria</taxon>
        <taxon>Pseudomonadati</taxon>
        <taxon>Pseudomonadota</taxon>
        <taxon>Gammaproteobacteria</taxon>
        <taxon>Methylococcales</taxon>
        <taxon>Methylococcaceae</taxon>
        <taxon>Candidatus Methylocalor</taxon>
    </lineage>
</organism>
<dbReference type="InterPro" id="IPR026392">
    <property type="entry name" value="Exo/Archaeosortase_dom"/>
</dbReference>
<feature type="transmembrane region" description="Helical" evidence="8">
    <location>
        <begin position="259"/>
        <end position="280"/>
    </location>
</feature>
<feature type="transmembrane region" description="Helical" evidence="8">
    <location>
        <begin position="301"/>
        <end position="322"/>
    </location>
</feature>
<feature type="transmembrane region" description="Helical" evidence="8">
    <location>
        <begin position="136"/>
        <end position="158"/>
    </location>
</feature>
<dbReference type="InterPro" id="IPR014263">
    <property type="entry name" value="Methanolan_biosynth_EpsI"/>
</dbReference>
<feature type="transmembrane region" description="Helical" evidence="8">
    <location>
        <begin position="20"/>
        <end position="40"/>
    </location>
</feature>
<sequence length="519" mass="57423">MGVNDSAVAAADPPFAGWPLAGGLTAVALAALLGIYHSTFLSMVEIWQRSDTFAHGFLVFPVTGWLVWRRRQRLAQLTPRPDYLALPVLAVLGLGWLVARLTGALVVEQLALIGLIAVTVWLMLGRRVVGELLFPLGFLVFAVPMGESLIPPLMAFTADFTTGMLRLVGIPVYREGTFFSIPSGDWSVVEACSGLRYLIASVTLGFLYAYLSYRSLLRRLAFLALAMVFPVIANGLRAFLIVMLAHLSDMKLAVGVDHLIYGWVFFGAVMLFLFWLGALWTEREPDRPTATPADPGPGKPADAKAFAFGLLATLAIAAVWPVRAAYLEQWSEARSGPVELVLPEGAGPWRAVATVFTDWEPSYKGADLETSRVYQDGRDTVELHVLYYRRQRQGEELINSRNVLIRQKHPVWKMPEEQPRRVQLNGRPVMVLQGRLNSPSQRLLTWRWYRIGGHYLVDEYAGKLLEARDRLLGRSSDEAAIVLATEAGDNPEAAAKVLQRFADAMLPSLELSLNRAAEP</sequence>
<evidence type="ECO:0000256" key="1">
    <source>
        <dbReference type="ARBA" id="ARBA00004651"/>
    </source>
</evidence>
<keyword evidence="2" id="KW-1003">Cell membrane</keyword>
<keyword evidence="7 8" id="KW-0472">Membrane</keyword>
<dbReference type="NCBIfam" id="TIGR02914">
    <property type="entry name" value="EpsI_fam"/>
    <property type="match status" value="1"/>
</dbReference>
<gene>
    <name evidence="10" type="ORF">MECH1_V1_0735</name>
</gene>
<feature type="transmembrane region" description="Helical" evidence="8">
    <location>
        <begin position="195"/>
        <end position="213"/>
    </location>
</feature>
<dbReference type="InterPro" id="IPR013426">
    <property type="entry name" value="EpsH-like"/>
</dbReference>
<comment type="subcellular location">
    <subcellularLocation>
        <location evidence="1">Cell membrane</location>
        <topology evidence="1">Multi-pass membrane protein</topology>
    </subcellularLocation>
</comment>
<dbReference type="NCBIfam" id="TIGR02602">
    <property type="entry name" value="8TM_EpsH"/>
    <property type="match status" value="1"/>
</dbReference>
<proteinExistence type="predicted"/>
<evidence type="ECO:0000313" key="11">
    <source>
        <dbReference type="Proteomes" id="UP001497493"/>
    </source>
</evidence>
<evidence type="ECO:0000259" key="9">
    <source>
        <dbReference type="Pfam" id="PF11984"/>
    </source>
</evidence>
<dbReference type="EMBL" id="OZ026884">
    <property type="protein sequence ID" value="CAL1239511.1"/>
    <property type="molecule type" value="Genomic_DNA"/>
</dbReference>
<keyword evidence="3" id="KW-0645">Protease</keyword>
<accession>A0ABM9NFZ4</accession>
<feature type="transmembrane region" description="Helical" evidence="8">
    <location>
        <begin position="105"/>
        <end position="124"/>
    </location>
</feature>
<feature type="transmembrane region" description="Helical" evidence="8">
    <location>
        <begin position="80"/>
        <end position="99"/>
    </location>
</feature>
<dbReference type="RefSeq" id="WP_348759056.1">
    <property type="nucleotide sequence ID" value="NZ_OZ026884.1"/>
</dbReference>
<dbReference type="Pfam" id="PF11984">
    <property type="entry name" value="DUF3485"/>
    <property type="match status" value="1"/>
</dbReference>
<reference evidence="10 11" key="1">
    <citation type="submission" date="2024-04" db="EMBL/GenBank/DDBJ databases">
        <authorList>
            <person name="Cremers G."/>
        </authorList>
    </citation>
    <scope>NUCLEOTIDE SEQUENCE [LARGE SCALE GENOMIC DNA]</scope>
    <source>
        <strain evidence="10">MeCH1-AG</strain>
    </source>
</reference>
<keyword evidence="5" id="KW-0378">Hydrolase</keyword>
<evidence type="ECO:0000313" key="10">
    <source>
        <dbReference type="EMBL" id="CAL1239511.1"/>
    </source>
</evidence>
<keyword evidence="6 8" id="KW-1133">Transmembrane helix</keyword>
<dbReference type="InterPro" id="IPR017540">
    <property type="entry name" value="Exosortase-1"/>
</dbReference>
<dbReference type="Proteomes" id="UP001497493">
    <property type="component" value="Chromosome"/>
</dbReference>
<dbReference type="Pfam" id="PF09721">
    <property type="entry name" value="Exosortase_EpsH"/>
    <property type="match status" value="1"/>
</dbReference>
<feature type="domain" description="Methanolan biosynthesis EpsI" evidence="9">
    <location>
        <begin position="313"/>
        <end position="510"/>
    </location>
</feature>
<evidence type="ECO:0000256" key="5">
    <source>
        <dbReference type="ARBA" id="ARBA00022801"/>
    </source>
</evidence>
<feature type="transmembrane region" description="Helical" evidence="8">
    <location>
        <begin position="220"/>
        <end position="247"/>
    </location>
</feature>
<keyword evidence="11" id="KW-1185">Reference proteome</keyword>
<dbReference type="NCBIfam" id="TIGR03109">
    <property type="entry name" value="exosort_XrtA"/>
    <property type="match status" value="1"/>
</dbReference>
<evidence type="ECO:0000256" key="8">
    <source>
        <dbReference type="SAM" id="Phobius"/>
    </source>
</evidence>
<evidence type="ECO:0000256" key="2">
    <source>
        <dbReference type="ARBA" id="ARBA00022475"/>
    </source>
</evidence>
<evidence type="ECO:0000256" key="6">
    <source>
        <dbReference type="ARBA" id="ARBA00022989"/>
    </source>
</evidence>
<keyword evidence="4 8" id="KW-0812">Transmembrane</keyword>
<dbReference type="InterPro" id="IPR019127">
    <property type="entry name" value="Exosortase"/>
</dbReference>
<name>A0ABM9NFZ4_9GAMM</name>
<evidence type="ECO:0000256" key="7">
    <source>
        <dbReference type="ARBA" id="ARBA00023136"/>
    </source>
</evidence>
<dbReference type="NCBIfam" id="TIGR04178">
    <property type="entry name" value="exo_archaeo"/>
    <property type="match status" value="1"/>
</dbReference>
<evidence type="ECO:0000256" key="3">
    <source>
        <dbReference type="ARBA" id="ARBA00022670"/>
    </source>
</evidence>